<dbReference type="STRING" id="1237149.C900_01637"/>
<dbReference type="PANTHER" id="PTHR30469">
    <property type="entry name" value="MULTIDRUG RESISTANCE PROTEIN MDTA"/>
    <property type="match status" value="1"/>
</dbReference>
<gene>
    <name evidence="5" type="ORF">C900_01637</name>
</gene>
<dbReference type="SUPFAM" id="SSF111369">
    <property type="entry name" value="HlyD-like secretion proteins"/>
    <property type="match status" value="1"/>
</dbReference>
<dbReference type="GO" id="GO:0015562">
    <property type="term" value="F:efflux transmembrane transporter activity"/>
    <property type="evidence" value="ECO:0007669"/>
    <property type="project" value="TreeGrafter"/>
</dbReference>
<dbReference type="AlphaFoldDB" id="L8JUA5"/>
<keyword evidence="6" id="KW-1185">Reference proteome</keyword>
<evidence type="ECO:0000256" key="1">
    <source>
        <dbReference type="ARBA" id="ARBA00009477"/>
    </source>
</evidence>
<dbReference type="GO" id="GO:1990281">
    <property type="term" value="C:efflux pump complex"/>
    <property type="evidence" value="ECO:0007669"/>
    <property type="project" value="TreeGrafter"/>
</dbReference>
<evidence type="ECO:0000313" key="5">
    <source>
        <dbReference type="EMBL" id="ELR72355.1"/>
    </source>
</evidence>
<comment type="caution">
    <text evidence="5">The sequence shown here is derived from an EMBL/GenBank/DDBJ whole genome shotgun (WGS) entry which is preliminary data.</text>
</comment>
<evidence type="ECO:0000259" key="3">
    <source>
        <dbReference type="Pfam" id="PF25893"/>
    </source>
</evidence>
<dbReference type="InterPro" id="IPR058637">
    <property type="entry name" value="YknX-like_C"/>
</dbReference>
<feature type="coiled-coil region" evidence="2">
    <location>
        <begin position="21"/>
        <end position="65"/>
    </location>
</feature>
<dbReference type="PANTHER" id="PTHR30469:SF15">
    <property type="entry name" value="HLYD FAMILY OF SECRETION PROTEINS"/>
    <property type="match status" value="1"/>
</dbReference>
<feature type="domain" description="YknX-like C-terminal permuted SH3-like" evidence="4">
    <location>
        <begin position="306"/>
        <end position="376"/>
    </location>
</feature>
<evidence type="ECO:0000313" key="6">
    <source>
        <dbReference type="Proteomes" id="UP000011135"/>
    </source>
</evidence>
<evidence type="ECO:0000256" key="2">
    <source>
        <dbReference type="SAM" id="Coils"/>
    </source>
</evidence>
<name>L8JUA5_9BACT</name>
<feature type="domain" description="CzcB-like alpha-helical hairpin" evidence="3">
    <location>
        <begin position="137"/>
        <end position="187"/>
    </location>
</feature>
<dbReference type="RefSeq" id="WP_009579072.1">
    <property type="nucleotide sequence ID" value="NZ_AMZN01000024.1"/>
</dbReference>
<dbReference type="InterPro" id="IPR058648">
    <property type="entry name" value="HH_CzcB-like"/>
</dbReference>
<dbReference type="PROSITE" id="PS51257">
    <property type="entry name" value="PROKAR_LIPOPROTEIN"/>
    <property type="match status" value="1"/>
</dbReference>
<organism evidence="5 6">
    <name type="scientific">Fulvivirga imtechensis AK7</name>
    <dbReference type="NCBI Taxonomy" id="1237149"/>
    <lineage>
        <taxon>Bacteria</taxon>
        <taxon>Pseudomonadati</taxon>
        <taxon>Bacteroidota</taxon>
        <taxon>Cytophagia</taxon>
        <taxon>Cytophagales</taxon>
        <taxon>Fulvivirgaceae</taxon>
        <taxon>Fulvivirga</taxon>
    </lineage>
</organism>
<dbReference type="Proteomes" id="UP000011135">
    <property type="component" value="Unassembled WGS sequence"/>
</dbReference>
<dbReference type="InterPro" id="IPR006143">
    <property type="entry name" value="RND_pump_MFP"/>
</dbReference>
<dbReference type="Gene3D" id="2.40.420.20">
    <property type="match status" value="1"/>
</dbReference>
<dbReference type="Pfam" id="PF25989">
    <property type="entry name" value="YknX_C"/>
    <property type="match status" value="1"/>
</dbReference>
<sequence>MRNKVIYAIAFITILASCGEKNELESKKEKLSQYKKEVKELQSKIEDLKKEIAKEDTAYQNQVARNAVLVNTKPAEVREFKHKIDIRGSVESKRNVMLSSETGGKIQSIRVTEGQAVQAGQTLATLDASIIRNNIEELKTSLELAEAVYKRQANLWEKNIGTEIQYLEAKNKKEALERSLATAYSQLDQSVIKAPFSGTVDKIPAREGELAQPGMPLIRLVNPGSLYIDADVSERYVGDFKTGDLVELYFPVQDKTVTSKVSSVGQVVNPDNRTFSVEVQLPKLDFPVKPNQVVILRLVDYTVEDAIVVPSEVILSDKDGKFLYTATKKDGTTVARKTRVEIGESQDGMTEIKQGLNNSDLVVTAGYRNLSDGVLIKPVERTTETAHL</sequence>
<reference evidence="5 6" key="1">
    <citation type="submission" date="2012-12" db="EMBL/GenBank/DDBJ databases">
        <title>Genome assembly of Fulvivirga imtechensis AK7.</title>
        <authorList>
            <person name="Nupur N."/>
            <person name="Khatri I."/>
            <person name="Kumar R."/>
            <person name="Subramanian S."/>
            <person name="Pinnaka A."/>
        </authorList>
    </citation>
    <scope>NUCLEOTIDE SEQUENCE [LARGE SCALE GENOMIC DNA]</scope>
    <source>
        <strain evidence="5 6">AK7</strain>
    </source>
</reference>
<dbReference type="Gene3D" id="2.40.30.170">
    <property type="match status" value="1"/>
</dbReference>
<feature type="coiled-coil region" evidence="2">
    <location>
        <begin position="128"/>
        <end position="186"/>
    </location>
</feature>
<dbReference type="Gene3D" id="2.40.50.100">
    <property type="match status" value="2"/>
</dbReference>
<protein>
    <submittedName>
        <fullName evidence="5">Putative Co/Zn/Cd efflux system membrane fusion protein</fullName>
    </submittedName>
</protein>
<dbReference type="EMBL" id="AMZN01000024">
    <property type="protein sequence ID" value="ELR72355.1"/>
    <property type="molecule type" value="Genomic_DNA"/>
</dbReference>
<dbReference type="OrthoDB" id="9806939at2"/>
<accession>L8JUA5</accession>
<dbReference type="Pfam" id="PF25893">
    <property type="entry name" value="HH_CzcB"/>
    <property type="match status" value="1"/>
</dbReference>
<keyword evidence="2" id="KW-0175">Coiled coil</keyword>
<evidence type="ECO:0000259" key="4">
    <source>
        <dbReference type="Pfam" id="PF25989"/>
    </source>
</evidence>
<comment type="similarity">
    <text evidence="1">Belongs to the membrane fusion protein (MFP) (TC 8.A.1) family.</text>
</comment>
<dbReference type="NCBIfam" id="TIGR01730">
    <property type="entry name" value="RND_mfp"/>
    <property type="match status" value="1"/>
</dbReference>
<proteinExistence type="inferred from homology"/>
<dbReference type="eggNOG" id="COG0845">
    <property type="taxonomic scope" value="Bacteria"/>
</dbReference>